<dbReference type="Pfam" id="PF24476">
    <property type="entry name" value="DUF7580"/>
    <property type="match status" value="1"/>
</dbReference>
<feature type="region of interest" description="Disordered" evidence="1">
    <location>
        <begin position="283"/>
        <end position="432"/>
    </location>
</feature>
<protein>
    <recommendedName>
        <fullName evidence="2">DUF7580 domain-containing protein</fullName>
    </recommendedName>
</protein>
<proteinExistence type="predicted"/>
<dbReference type="OrthoDB" id="3565018at2759"/>
<dbReference type="AlphaFoldDB" id="A0A3N4L3U4"/>
<evidence type="ECO:0000256" key="1">
    <source>
        <dbReference type="SAM" id="MobiDB-lite"/>
    </source>
</evidence>
<accession>A0A3N4L3U4</accession>
<evidence type="ECO:0000259" key="2">
    <source>
        <dbReference type="Pfam" id="PF24476"/>
    </source>
</evidence>
<name>A0A3N4L3U4_9PEZI</name>
<feature type="compositionally biased region" description="Low complexity" evidence="1">
    <location>
        <begin position="381"/>
        <end position="392"/>
    </location>
</feature>
<feature type="domain" description="DUF7580" evidence="2">
    <location>
        <begin position="444"/>
        <end position="685"/>
    </location>
</feature>
<gene>
    <name evidence="3" type="ORF">P167DRAFT_570890</name>
</gene>
<dbReference type="Proteomes" id="UP000277580">
    <property type="component" value="Unassembled WGS sequence"/>
</dbReference>
<keyword evidence="4" id="KW-1185">Reference proteome</keyword>
<evidence type="ECO:0000313" key="3">
    <source>
        <dbReference type="EMBL" id="RPB16179.1"/>
    </source>
</evidence>
<feature type="compositionally biased region" description="Polar residues" evidence="1">
    <location>
        <begin position="412"/>
        <end position="424"/>
    </location>
</feature>
<dbReference type="InterPro" id="IPR056002">
    <property type="entry name" value="DUF7580"/>
</dbReference>
<evidence type="ECO:0000313" key="4">
    <source>
        <dbReference type="Proteomes" id="UP000277580"/>
    </source>
</evidence>
<dbReference type="EMBL" id="ML119110">
    <property type="protein sequence ID" value="RPB16179.1"/>
    <property type="molecule type" value="Genomic_DNA"/>
</dbReference>
<organism evidence="3 4">
    <name type="scientific">Morchella conica CCBAS932</name>
    <dbReference type="NCBI Taxonomy" id="1392247"/>
    <lineage>
        <taxon>Eukaryota</taxon>
        <taxon>Fungi</taxon>
        <taxon>Dikarya</taxon>
        <taxon>Ascomycota</taxon>
        <taxon>Pezizomycotina</taxon>
        <taxon>Pezizomycetes</taxon>
        <taxon>Pezizales</taxon>
        <taxon>Morchellaceae</taxon>
        <taxon>Morchella</taxon>
    </lineage>
</organism>
<feature type="compositionally biased region" description="Basic and acidic residues" evidence="1">
    <location>
        <begin position="283"/>
        <end position="293"/>
    </location>
</feature>
<feature type="compositionally biased region" description="Polar residues" evidence="1">
    <location>
        <begin position="359"/>
        <end position="380"/>
    </location>
</feature>
<sequence>MVTGIETAGLALAIFPLVIEGLKSYSNGARTIKDMWRSQVTLKSLIRELRMEKCKFENTLTSLLEGVASDQPNLLFLMNDPECKFWCTKDFQETLKSRLRPDMVEVYIEAMEELYSALESLTNKFALGSECEPDDKTALKRKWKMIRLVLSKAEYKEQLNQISKINTDLQTLTGQTNVSDTTFSNTTIAQATTSVKNYKRIRDHAMSLHRVLKENLQPVAPFCQCSTLHNANLQLEMRNATLRQKGFGHSTSIRFHVVISFERAAGTGIPLLRSWRDLELEPVDNDREDRESLASEQAGKIDSSSSGGTRGAGFHSHAIPPSPSVAAEGNKKHRKSRFIWNTKSGAGVNPPPQEDEMLSKTSSLPEPHNTIQRTRASTKASLKSSFLKHFSLPEPRNPIQHTHATTKAPPKSSLQIPRSESRPTTPRKVSFAVSSTPPISVVSRTPSNQIKHLCSIIQQAESDQSCLGVLADKSGQYLVWPLMSSSPPESTDLISLHNLLDEGKMPAKRDTLILGVQLASTVLQLHKTGWLAEDWSSRDIFFHQINTEGLGGVPDFKKPFVRQSPDLDPSLQQTQSKEETTKSALIPHDRSLFSLGIVLIEIWHGFLLEKLQIRTDGDESGFNTNYMTARRLIGEISSNAGAKYGDAVRRCIQGLDHRSGSLDVDDFKSEVHMKVVAPLIDNLKHFCDEDISQIFPEKRNMSASI</sequence>
<reference evidence="3 4" key="1">
    <citation type="journal article" date="2018" name="Nat. Ecol. Evol.">
        <title>Pezizomycetes genomes reveal the molecular basis of ectomycorrhizal truffle lifestyle.</title>
        <authorList>
            <person name="Murat C."/>
            <person name="Payen T."/>
            <person name="Noel B."/>
            <person name="Kuo A."/>
            <person name="Morin E."/>
            <person name="Chen J."/>
            <person name="Kohler A."/>
            <person name="Krizsan K."/>
            <person name="Balestrini R."/>
            <person name="Da Silva C."/>
            <person name="Montanini B."/>
            <person name="Hainaut M."/>
            <person name="Levati E."/>
            <person name="Barry K.W."/>
            <person name="Belfiori B."/>
            <person name="Cichocki N."/>
            <person name="Clum A."/>
            <person name="Dockter R.B."/>
            <person name="Fauchery L."/>
            <person name="Guy J."/>
            <person name="Iotti M."/>
            <person name="Le Tacon F."/>
            <person name="Lindquist E.A."/>
            <person name="Lipzen A."/>
            <person name="Malagnac F."/>
            <person name="Mello A."/>
            <person name="Molinier V."/>
            <person name="Miyauchi S."/>
            <person name="Poulain J."/>
            <person name="Riccioni C."/>
            <person name="Rubini A."/>
            <person name="Sitrit Y."/>
            <person name="Splivallo R."/>
            <person name="Traeger S."/>
            <person name="Wang M."/>
            <person name="Zifcakova L."/>
            <person name="Wipf D."/>
            <person name="Zambonelli A."/>
            <person name="Paolocci F."/>
            <person name="Nowrousian M."/>
            <person name="Ottonello S."/>
            <person name="Baldrian P."/>
            <person name="Spatafora J.W."/>
            <person name="Henrissat B."/>
            <person name="Nagy L.G."/>
            <person name="Aury J.M."/>
            <person name="Wincker P."/>
            <person name="Grigoriev I.V."/>
            <person name="Bonfante P."/>
            <person name="Martin F.M."/>
        </authorList>
    </citation>
    <scope>NUCLEOTIDE SEQUENCE [LARGE SCALE GENOMIC DNA]</scope>
    <source>
        <strain evidence="3 4">CCBAS932</strain>
    </source>
</reference>
<dbReference type="InParanoid" id="A0A3N4L3U4"/>
<dbReference type="PANTHER" id="PTHR35186:SF4">
    <property type="entry name" value="PRION-INHIBITION AND PROPAGATION HELO DOMAIN-CONTAINING PROTEIN"/>
    <property type="match status" value="1"/>
</dbReference>
<dbReference type="STRING" id="1392247.A0A3N4L3U4"/>
<dbReference type="PANTHER" id="PTHR35186">
    <property type="entry name" value="ANK_REP_REGION DOMAIN-CONTAINING PROTEIN"/>
    <property type="match status" value="1"/>
</dbReference>